<sequence length="23" mass="2695">MLDSRVERRHHLSPVECESVVDT</sequence>
<name>A0A1E5VUQ4_9POAL</name>
<protein>
    <submittedName>
        <fullName evidence="2">Uncharacterized protein</fullName>
    </submittedName>
</protein>
<reference evidence="2 3" key="1">
    <citation type="submission" date="2016-09" db="EMBL/GenBank/DDBJ databases">
        <title>The draft genome of Dichanthelium oligosanthes: A C3 panicoid grass species.</title>
        <authorList>
            <person name="Studer A.J."/>
            <person name="Schnable J.C."/>
            <person name="Brutnell T.P."/>
        </authorList>
    </citation>
    <scope>NUCLEOTIDE SEQUENCE [LARGE SCALE GENOMIC DNA]</scope>
    <source>
        <strain evidence="3">cv. Kellogg 1175</strain>
        <tissue evidence="2">Leaf</tissue>
    </source>
</reference>
<evidence type="ECO:0000313" key="3">
    <source>
        <dbReference type="Proteomes" id="UP000095767"/>
    </source>
</evidence>
<evidence type="ECO:0000256" key="1">
    <source>
        <dbReference type="SAM" id="MobiDB-lite"/>
    </source>
</evidence>
<dbReference type="Proteomes" id="UP000095767">
    <property type="component" value="Unassembled WGS sequence"/>
</dbReference>
<gene>
    <name evidence="2" type="ORF">BAE44_0010115</name>
</gene>
<comment type="caution">
    <text evidence="2">The sequence shown here is derived from an EMBL/GenBank/DDBJ whole genome shotgun (WGS) entry which is preliminary data.</text>
</comment>
<organism evidence="2 3">
    <name type="scientific">Dichanthelium oligosanthes</name>
    <dbReference type="NCBI Taxonomy" id="888268"/>
    <lineage>
        <taxon>Eukaryota</taxon>
        <taxon>Viridiplantae</taxon>
        <taxon>Streptophyta</taxon>
        <taxon>Embryophyta</taxon>
        <taxon>Tracheophyta</taxon>
        <taxon>Spermatophyta</taxon>
        <taxon>Magnoliopsida</taxon>
        <taxon>Liliopsida</taxon>
        <taxon>Poales</taxon>
        <taxon>Poaceae</taxon>
        <taxon>PACMAD clade</taxon>
        <taxon>Panicoideae</taxon>
        <taxon>Panicodae</taxon>
        <taxon>Paniceae</taxon>
        <taxon>Dichantheliinae</taxon>
        <taxon>Dichanthelium</taxon>
    </lineage>
</organism>
<accession>A0A1E5VUQ4</accession>
<keyword evidence="3" id="KW-1185">Reference proteome</keyword>
<feature type="region of interest" description="Disordered" evidence="1">
    <location>
        <begin position="1"/>
        <end position="23"/>
    </location>
</feature>
<proteinExistence type="predicted"/>
<dbReference type="AlphaFoldDB" id="A0A1E5VUQ4"/>
<dbReference type="EMBL" id="LWDX02028961">
    <property type="protein sequence ID" value="OEL28863.1"/>
    <property type="molecule type" value="Genomic_DNA"/>
</dbReference>
<evidence type="ECO:0000313" key="2">
    <source>
        <dbReference type="EMBL" id="OEL28863.1"/>
    </source>
</evidence>